<keyword evidence="2" id="KW-0812">Transmembrane</keyword>
<dbReference type="Pfam" id="PF02719">
    <property type="entry name" value="Polysacc_synt_2"/>
    <property type="match status" value="1"/>
</dbReference>
<organism evidence="4 5">
    <name type="scientific">Mycolicibacterium hippocampi</name>
    <dbReference type="NCBI Taxonomy" id="659824"/>
    <lineage>
        <taxon>Bacteria</taxon>
        <taxon>Bacillati</taxon>
        <taxon>Actinomycetota</taxon>
        <taxon>Actinomycetes</taxon>
        <taxon>Mycobacteriales</taxon>
        <taxon>Mycobacteriaceae</taxon>
        <taxon>Mycolicibacterium</taxon>
    </lineage>
</organism>
<feature type="transmembrane region" description="Helical" evidence="2">
    <location>
        <begin position="20"/>
        <end position="39"/>
    </location>
</feature>
<dbReference type="InterPro" id="IPR003869">
    <property type="entry name" value="Polysac_CapD-like"/>
</dbReference>
<comment type="caution">
    <text evidence="4">The sequence shown here is derived from an EMBL/GenBank/DDBJ whole genome shotgun (WGS) entry which is preliminary data.</text>
</comment>
<comment type="similarity">
    <text evidence="1">Belongs to the polysaccharide synthase family.</text>
</comment>
<protein>
    <submittedName>
        <fullName evidence="4">UDP-N-acetylglucosamine 4,6-dehydratase</fullName>
        <ecNumber evidence="4">4.2.1.135</ecNumber>
    </submittedName>
</protein>
<dbReference type="InterPro" id="IPR051203">
    <property type="entry name" value="Polysaccharide_Synthase-Rel"/>
</dbReference>
<dbReference type="SUPFAM" id="SSF51735">
    <property type="entry name" value="NAD(P)-binding Rossmann-fold domains"/>
    <property type="match status" value="2"/>
</dbReference>
<dbReference type="PANTHER" id="PTHR43318">
    <property type="entry name" value="UDP-N-ACETYLGLUCOSAMINE 4,6-DEHYDRATASE"/>
    <property type="match status" value="1"/>
</dbReference>
<dbReference type="Gene3D" id="3.40.50.720">
    <property type="entry name" value="NAD(P)-binding Rossmann-like Domain"/>
    <property type="match status" value="2"/>
</dbReference>
<dbReference type="PANTHER" id="PTHR43318:SF1">
    <property type="entry name" value="POLYSACCHARIDE BIOSYNTHESIS PROTEIN EPSC-RELATED"/>
    <property type="match status" value="1"/>
</dbReference>
<feature type="domain" description="Polysaccharide biosynthesis protein CapD-like" evidence="3">
    <location>
        <begin position="290"/>
        <end position="556"/>
    </location>
</feature>
<evidence type="ECO:0000256" key="1">
    <source>
        <dbReference type="ARBA" id="ARBA00007430"/>
    </source>
</evidence>
<accession>A0A850PZN0</accession>
<evidence type="ECO:0000313" key="4">
    <source>
        <dbReference type="EMBL" id="NVN53440.1"/>
    </source>
</evidence>
<feature type="transmembrane region" description="Helical" evidence="2">
    <location>
        <begin position="84"/>
        <end position="104"/>
    </location>
</feature>
<reference evidence="4 5" key="1">
    <citation type="submission" date="2020-05" db="EMBL/GenBank/DDBJ databases">
        <title>Draft genome sequence of Mycobacterium hippocampi DL, isolated from European seabass, Dicentrarchus labrax, reared in fish farms.</title>
        <authorList>
            <person name="Stathopoulou P."/>
            <person name="Asimakis E."/>
            <person name="Tzokas K."/>
            <person name="Batargias C."/>
            <person name="Tsiamis G."/>
        </authorList>
    </citation>
    <scope>NUCLEOTIDE SEQUENCE [LARGE SCALE GENOMIC DNA]</scope>
    <source>
        <strain evidence="4 5">DL</strain>
    </source>
</reference>
<dbReference type="Pfam" id="PF13727">
    <property type="entry name" value="CoA_binding_3"/>
    <property type="match status" value="1"/>
</dbReference>
<evidence type="ECO:0000259" key="3">
    <source>
        <dbReference type="Pfam" id="PF02719"/>
    </source>
</evidence>
<dbReference type="AlphaFoldDB" id="A0A850PZN0"/>
<feature type="transmembrane region" description="Helical" evidence="2">
    <location>
        <begin position="51"/>
        <end position="72"/>
    </location>
</feature>
<proteinExistence type="inferred from homology"/>
<dbReference type="EMBL" id="JABFYL010000049">
    <property type="protein sequence ID" value="NVN53440.1"/>
    <property type="molecule type" value="Genomic_DNA"/>
</dbReference>
<dbReference type="Proteomes" id="UP000570517">
    <property type="component" value="Unassembled WGS sequence"/>
</dbReference>
<dbReference type="CDD" id="cd05237">
    <property type="entry name" value="UDP_invert_4-6DH_SDR_e"/>
    <property type="match status" value="1"/>
</dbReference>
<dbReference type="GO" id="GO:0016829">
    <property type="term" value="F:lyase activity"/>
    <property type="evidence" value="ECO:0007669"/>
    <property type="project" value="UniProtKB-KW"/>
</dbReference>
<gene>
    <name evidence="4" type="ORF">HLY00_3788</name>
</gene>
<keyword evidence="5" id="KW-1185">Reference proteome</keyword>
<evidence type="ECO:0000256" key="2">
    <source>
        <dbReference type="SAM" id="Phobius"/>
    </source>
</evidence>
<sequence length="633" mass="67602">MSYLERAVGTAQVVSASRCWIPDTAMWCIAVWAAAWVRFDFDITEVRIVPTVMLAVAAMITNGAVGGAMGIYRRRYVLASFDECAALATVAAISSGVLLLTFGLAEPYLVPRSVPLLAGTFALGGMCTVRWLARKLSPSHHTGETSRRKVVVLGAGRTGQNLARQMQLDERMPYEIVALLDDDPRRRHLHVAGVQVRGTRHDLAAVAARFEADAVVIAIADPDPELIRDVSSEAALLGIGALIVPAATQLIRSARPARDVRDLQLGDLLGRSPAHLDEDVIAAQITGRRVLVTGAGGSIGSEMCRQIHRFAPAALIMLDRDESALHATQLSVYGRALLDGDDTVLADIRDRSAMRRVFEACRPEVVIHAAALKHLPLLEKYPLEAWMTNVVGSWNVLCAAGELGVDTFVNISTDKAAGPISVLGYSKRVSERLTAAVATQSQGRFLSVRFGNVLGSRGSVLEAFSRQIEEGGPVTVTDPDVTRFFMTIPEACQLVLQAAAVGGRGEALVLDMGAPVKIADVARLLVDRAGRDDVKIVYTGLRPGEKLHEELFGPGEGGGHRRSHPLVAHVSVPPLALVDGQAVLDRFIDHGSAMRWMAAEAGAVASAPVALEECLPPVADPTPVGLGVQRHAV</sequence>
<name>A0A850PZN0_9MYCO</name>
<keyword evidence="2" id="KW-0472">Membrane</keyword>
<evidence type="ECO:0000313" key="5">
    <source>
        <dbReference type="Proteomes" id="UP000570517"/>
    </source>
</evidence>
<keyword evidence="2" id="KW-1133">Transmembrane helix</keyword>
<keyword evidence="4" id="KW-0456">Lyase</keyword>
<dbReference type="EC" id="4.2.1.135" evidence="4"/>
<dbReference type="InterPro" id="IPR036291">
    <property type="entry name" value="NAD(P)-bd_dom_sf"/>
</dbReference>
<dbReference type="RefSeq" id="WP_178361651.1">
    <property type="nucleotide sequence ID" value="NZ_JABFYL010000049.1"/>
</dbReference>